<feature type="domain" description="Aminoglycoside phosphotransferase" evidence="1">
    <location>
        <begin position="110"/>
        <end position="319"/>
    </location>
</feature>
<dbReference type="EMBL" id="JASJND010000005">
    <property type="protein sequence ID" value="MDJ1114263.1"/>
    <property type="molecule type" value="Genomic_DNA"/>
</dbReference>
<proteinExistence type="predicted"/>
<sequence length="365" mass="37877">MIADLAARDPQLPVADLLDADRMTDLLGAPTVIERVRYKPGTSLVLGVRQGDAHGWVAAYADPEKLAKTRHRARRSGAVVVDVGGLAQTAAGTISADRVLGPVLRRGRRALGGAWGDTVLRYNPHRRLVVRVGDRAMKVSAADAAPLTARLAEAGLLVLPSQPVATGVQATPWWGDGDLADHPDADAATAAGRALAALHRAPWHVAGELAPSTTGDADLTGAVDAIAVLDPDLGARAERVAGGIHRLPVGVRSGAVHGDFTADQVLVGEGDVRLIDFDRAGLGEPERDLGAFAAGELLAGRGAELTDALRSGYEGELDEAALARWTATAALQRAVEPFRTGDPSWPTAMRRAIDLAADVTAGVAA</sequence>
<keyword evidence="3" id="KW-1185">Reference proteome</keyword>
<evidence type="ECO:0000313" key="3">
    <source>
        <dbReference type="Proteomes" id="UP001321481"/>
    </source>
</evidence>
<dbReference type="Proteomes" id="UP001321481">
    <property type="component" value="Unassembled WGS sequence"/>
</dbReference>
<dbReference type="InterPro" id="IPR011009">
    <property type="entry name" value="Kinase-like_dom_sf"/>
</dbReference>
<gene>
    <name evidence="2" type="ORF">QNI14_07345</name>
</gene>
<dbReference type="Gene3D" id="3.90.1200.10">
    <property type="match status" value="1"/>
</dbReference>
<accession>A0ABT6ZDN8</accession>
<dbReference type="Pfam" id="PF01636">
    <property type="entry name" value="APH"/>
    <property type="match status" value="1"/>
</dbReference>
<evidence type="ECO:0000259" key="1">
    <source>
        <dbReference type="Pfam" id="PF01636"/>
    </source>
</evidence>
<dbReference type="RefSeq" id="WP_283715862.1">
    <property type="nucleotide sequence ID" value="NZ_JASJND010000005.1"/>
</dbReference>
<evidence type="ECO:0000313" key="2">
    <source>
        <dbReference type="EMBL" id="MDJ1114263.1"/>
    </source>
</evidence>
<dbReference type="InterPro" id="IPR002575">
    <property type="entry name" value="Aminoglycoside_PTrfase"/>
</dbReference>
<protein>
    <submittedName>
        <fullName evidence="2">Phosphotransferase</fullName>
    </submittedName>
</protein>
<name>A0ABT6ZDN8_9MICO</name>
<comment type="caution">
    <text evidence="2">The sequence shown here is derived from an EMBL/GenBank/DDBJ whole genome shotgun (WGS) entry which is preliminary data.</text>
</comment>
<reference evidence="2 3" key="1">
    <citation type="submission" date="2023-05" db="EMBL/GenBank/DDBJ databases">
        <title>Microbacterium dauci sp.nov., Isolated from Carrot Rhizosphere Soil.</title>
        <authorList>
            <person name="Xiao Z."/>
            <person name="Zheng J."/>
        </authorList>
    </citation>
    <scope>NUCLEOTIDE SEQUENCE [LARGE SCALE GENOMIC DNA]</scope>
    <source>
        <strain evidence="2 3">LX3-4</strain>
    </source>
</reference>
<dbReference type="SUPFAM" id="SSF56112">
    <property type="entry name" value="Protein kinase-like (PK-like)"/>
    <property type="match status" value="1"/>
</dbReference>
<organism evidence="2 3">
    <name type="scientific">Microbacterium dauci</name>
    <dbReference type="NCBI Taxonomy" id="3048008"/>
    <lineage>
        <taxon>Bacteria</taxon>
        <taxon>Bacillati</taxon>
        <taxon>Actinomycetota</taxon>
        <taxon>Actinomycetes</taxon>
        <taxon>Micrococcales</taxon>
        <taxon>Microbacteriaceae</taxon>
        <taxon>Microbacterium</taxon>
    </lineage>
</organism>